<comment type="caution">
    <text evidence="1">The sequence shown here is derived from an EMBL/GenBank/DDBJ whole genome shotgun (WGS) entry which is preliminary data.</text>
</comment>
<name>A0A1Y3YV66_9BACE</name>
<dbReference type="InterPro" id="IPR041881">
    <property type="entry name" value="PqqD_sf"/>
</dbReference>
<proteinExistence type="predicted"/>
<gene>
    <name evidence="1" type="ORF">B5F97_05895</name>
</gene>
<evidence type="ECO:0008006" key="3">
    <source>
        <dbReference type="Google" id="ProtNLM"/>
    </source>
</evidence>
<sequence>MKATLKPDFILHSIANEKVLIGAGQQIDFSKMLMLNDTAAWIIAELQKQPATPEELTLRLTEIYDASQEEAQNDIEELLRHLEEQGIVIIEE</sequence>
<dbReference type="Pfam" id="PF05402">
    <property type="entry name" value="PqqD"/>
    <property type="match status" value="1"/>
</dbReference>
<protein>
    <recommendedName>
        <fullName evidence="3">PqqD family protein</fullName>
    </recommendedName>
</protein>
<organism evidence="1 2">
    <name type="scientific">Bacteroides clarus</name>
    <dbReference type="NCBI Taxonomy" id="626929"/>
    <lineage>
        <taxon>Bacteria</taxon>
        <taxon>Pseudomonadati</taxon>
        <taxon>Bacteroidota</taxon>
        <taxon>Bacteroidia</taxon>
        <taxon>Bacteroidales</taxon>
        <taxon>Bacteroidaceae</taxon>
        <taxon>Bacteroides</taxon>
    </lineage>
</organism>
<dbReference type="AlphaFoldDB" id="A0A1Y3YV66"/>
<evidence type="ECO:0000313" key="2">
    <source>
        <dbReference type="Proteomes" id="UP000195386"/>
    </source>
</evidence>
<dbReference type="EMBL" id="NFII01000004">
    <property type="protein sequence ID" value="OUO01754.1"/>
    <property type="molecule type" value="Genomic_DNA"/>
</dbReference>
<reference evidence="2" key="1">
    <citation type="submission" date="2017-04" db="EMBL/GenBank/DDBJ databases">
        <title>Function of individual gut microbiota members based on whole genome sequencing of pure cultures obtained from chicken caecum.</title>
        <authorList>
            <person name="Medvecky M."/>
            <person name="Cejkova D."/>
            <person name="Polansky O."/>
            <person name="Karasova D."/>
            <person name="Kubasova T."/>
            <person name="Cizek A."/>
            <person name="Rychlik I."/>
        </authorList>
    </citation>
    <scope>NUCLEOTIDE SEQUENCE [LARGE SCALE GENOMIC DNA]</scope>
    <source>
        <strain evidence="2">An43</strain>
    </source>
</reference>
<dbReference type="Proteomes" id="UP000195386">
    <property type="component" value="Unassembled WGS sequence"/>
</dbReference>
<dbReference type="Gene3D" id="1.10.10.1150">
    <property type="entry name" value="Coenzyme PQQ synthesis protein D (PqqD)"/>
    <property type="match status" value="1"/>
</dbReference>
<dbReference type="InterPro" id="IPR008792">
    <property type="entry name" value="PQQD"/>
</dbReference>
<evidence type="ECO:0000313" key="1">
    <source>
        <dbReference type="EMBL" id="OUO01754.1"/>
    </source>
</evidence>
<dbReference type="RefSeq" id="WP_087425718.1">
    <property type="nucleotide sequence ID" value="NZ_CAMMFP010000002.1"/>
</dbReference>
<accession>A0A1Y3YV66</accession>